<name>A0ABR3PVM3_9TREE</name>
<protein>
    <recommendedName>
        <fullName evidence="4">DOPA 4,5-dioxygenase</fullName>
    </recommendedName>
</protein>
<dbReference type="InterPro" id="IPR023389">
    <property type="entry name" value="DOPA-like_sf"/>
</dbReference>
<organism evidence="2 3">
    <name type="scientific">Vanrija albida</name>
    <dbReference type="NCBI Taxonomy" id="181172"/>
    <lineage>
        <taxon>Eukaryota</taxon>
        <taxon>Fungi</taxon>
        <taxon>Dikarya</taxon>
        <taxon>Basidiomycota</taxon>
        <taxon>Agaricomycotina</taxon>
        <taxon>Tremellomycetes</taxon>
        <taxon>Trichosporonales</taxon>
        <taxon>Trichosporonaceae</taxon>
        <taxon>Vanrija</taxon>
    </lineage>
</organism>
<reference evidence="2 3" key="1">
    <citation type="submission" date="2023-08" db="EMBL/GenBank/DDBJ databases">
        <title>Annotated Genome Sequence of Vanrija albida AlHP1.</title>
        <authorList>
            <person name="Herzog R."/>
        </authorList>
    </citation>
    <scope>NUCLEOTIDE SEQUENCE [LARGE SCALE GENOMIC DNA]</scope>
    <source>
        <strain evidence="2 3">AlHP1</strain>
    </source>
</reference>
<accession>A0ABR3PVM3</accession>
<dbReference type="InterPro" id="IPR014980">
    <property type="entry name" value="DOPA_dioxygen"/>
</dbReference>
<evidence type="ECO:0000313" key="3">
    <source>
        <dbReference type="Proteomes" id="UP001565368"/>
    </source>
</evidence>
<evidence type="ECO:0008006" key="4">
    <source>
        <dbReference type="Google" id="ProtNLM"/>
    </source>
</evidence>
<dbReference type="SUPFAM" id="SSF143410">
    <property type="entry name" value="DOPA-like"/>
    <property type="match status" value="1"/>
</dbReference>
<keyword evidence="3" id="KW-1185">Reference proteome</keyword>
<evidence type="ECO:0000313" key="2">
    <source>
        <dbReference type="EMBL" id="KAL1406445.1"/>
    </source>
</evidence>
<dbReference type="Pfam" id="PF08883">
    <property type="entry name" value="DOPA_dioxygen"/>
    <property type="match status" value="1"/>
</dbReference>
<dbReference type="EMBL" id="JBBXJM010000006">
    <property type="protein sequence ID" value="KAL1406445.1"/>
    <property type="molecule type" value="Genomic_DNA"/>
</dbReference>
<dbReference type="PANTHER" id="PTHR36423:SF2">
    <property type="entry name" value="AFR070WP"/>
    <property type="match status" value="1"/>
</dbReference>
<feature type="compositionally biased region" description="Pro residues" evidence="1">
    <location>
        <begin position="43"/>
        <end position="55"/>
    </location>
</feature>
<dbReference type="Proteomes" id="UP001565368">
    <property type="component" value="Unassembled WGS sequence"/>
</dbReference>
<feature type="region of interest" description="Disordered" evidence="1">
    <location>
        <begin position="1"/>
        <end position="55"/>
    </location>
</feature>
<dbReference type="PANTHER" id="PTHR36423">
    <property type="entry name" value="AFR070WP"/>
    <property type="match status" value="1"/>
</dbReference>
<dbReference type="Gene3D" id="3.30.70.1240">
    <property type="entry name" value="DOPA-like domains"/>
    <property type="match status" value="1"/>
</dbReference>
<evidence type="ECO:0000256" key="1">
    <source>
        <dbReference type="SAM" id="MobiDB-lite"/>
    </source>
</evidence>
<comment type="caution">
    <text evidence="2">The sequence shown here is derived from an EMBL/GenBank/DDBJ whole genome shotgun (WGS) entry which is preliminary data.</text>
</comment>
<dbReference type="GeneID" id="95989187"/>
<sequence length="206" mass="22690">MTQSISTVAAVAPSDADPYATPRVSYDTSTLPPLPDARAPHPQYTPGPWANPPRPDGARSPYYGALFRGWEDSPRAKDNWDIHVYAKPGNKTEREFSARLHDAIRREFPEVHLYTFYDRPVGPHPIPQFELDVFGSDQLGALLSFLVANHGPLSVLVHPNTGDARGDHDQRAIWLGPKLVLDLESLGEQPAVQLAREAKEAAAKAN</sequence>
<gene>
    <name evidence="2" type="ORF">Q8F55_008144</name>
</gene>
<dbReference type="RefSeq" id="XP_069206389.1">
    <property type="nucleotide sequence ID" value="XM_069356548.1"/>
</dbReference>
<proteinExistence type="predicted"/>